<feature type="transmembrane region" description="Helical" evidence="1">
    <location>
        <begin position="29"/>
        <end position="47"/>
    </location>
</feature>
<dbReference type="RefSeq" id="WP_190199062.1">
    <property type="nucleotide sequence ID" value="NZ_BMWE01000010.1"/>
</dbReference>
<evidence type="ECO:0000313" key="2">
    <source>
        <dbReference type="EMBL" id="GGY27502.1"/>
    </source>
</evidence>
<name>A0ABQ2ZXA3_9ACTN</name>
<proteinExistence type="predicted"/>
<sequence length="48" mass="4756">MILAACFALAALAALVGLALVDTRTVPPVSGTCALILTLAALGVAVYR</sequence>
<gene>
    <name evidence="2" type="ORF">GCM10010384_38260</name>
</gene>
<dbReference type="EMBL" id="BMWE01000010">
    <property type="protein sequence ID" value="GGY27502.1"/>
    <property type="molecule type" value="Genomic_DNA"/>
</dbReference>
<keyword evidence="3" id="KW-1185">Reference proteome</keyword>
<organism evidence="2 3">
    <name type="scientific">Streptomyces djakartensis</name>
    <dbReference type="NCBI Taxonomy" id="68193"/>
    <lineage>
        <taxon>Bacteria</taxon>
        <taxon>Bacillati</taxon>
        <taxon>Actinomycetota</taxon>
        <taxon>Actinomycetes</taxon>
        <taxon>Kitasatosporales</taxon>
        <taxon>Streptomycetaceae</taxon>
        <taxon>Streptomyces</taxon>
    </lineage>
</organism>
<evidence type="ECO:0000256" key="1">
    <source>
        <dbReference type="SAM" id="Phobius"/>
    </source>
</evidence>
<reference evidence="3" key="1">
    <citation type="journal article" date="2019" name="Int. J. Syst. Evol. Microbiol.">
        <title>The Global Catalogue of Microorganisms (GCM) 10K type strain sequencing project: providing services to taxonomists for standard genome sequencing and annotation.</title>
        <authorList>
            <consortium name="The Broad Institute Genomics Platform"/>
            <consortium name="The Broad Institute Genome Sequencing Center for Infectious Disease"/>
            <person name="Wu L."/>
            <person name="Ma J."/>
        </authorList>
    </citation>
    <scope>NUCLEOTIDE SEQUENCE [LARGE SCALE GENOMIC DNA]</scope>
    <source>
        <strain evidence="3">JCM 4957</strain>
    </source>
</reference>
<keyword evidence="1" id="KW-1133">Transmembrane helix</keyword>
<evidence type="ECO:0008006" key="4">
    <source>
        <dbReference type="Google" id="ProtNLM"/>
    </source>
</evidence>
<keyword evidence="1" id="KW-0812">Transmembrane</keyword>
<protein>
    <recommendedName>
        <fullName evidence="4">Sensor histidine kinase</fullName>
    </recommendedName>
</protein>
<accession>A0ABQ2ZXA3</accession>
<dbReference type="Proteomes" id="UP000653308">
    <property type="component" value="Unassembled WGS sequence"/>
</dbReference>
<evidence type="ECO:0000313" key="3">
    <source>
        <dbReference type="Proteomes" id="UP000653308"/>
    </source>
</evidence>
<comment type="caution">
    <text evidence="2">The sequence shown here is derived from an EMBL/GenBank/DDBJ whole genome shotgun (WGS) entry which is preliminary data.</text>
</comment>
<keyword evidence="1" id="KW-0472">Membrane</keyword>